<proteinExistence type="predicted"/>
<dbReference type="Proteomes" id="UP000248584">
    <property type="component" value="Unassembled WGS sequence"/>
</dbReference>
<protein>
    <submittedName>
        <fullName evidence="2">Uncharacterized protein DUF559</fullName>
    </submittedName>
</protein>
<evidence type="ECO:0000313" key="2">
    <source>
        <dbReference type="EMBL" id="PZX39060.1"/>
    </source>
</evidence>
<reference evidence="2 3" key="1">
    <citation type="submission" date="2018-06" db="EMBL/GenBank/DDBJ databases">
        <title>Genomic Encyclopedia of Archaeal and Bacterial Type Strains, Phase II (KMG-II): from individual species to whole genera.</title>
        <authorList>
            <person name="Goeker M."/>
        </authorList>
    </citation>
    <scope>NUCLEOTIDE SEQUENCE [LARGE SCALE GENOMIC DNA]</scope>
    <source>
        <strain evidence="2 3">DSM 17205</strain>
    </source>
</reference>
<dbReference type="Gene3D" id="3.40.960.10">
    <property type="entry name" value="VSR Endonuclease"/>
    <property type="match status" value="1"/>
</dbReference>
<dbReference type="Pfam" id="PF04480">
    <property type="entry name" value="DUF559"/>
    <property type="match status" value="1"/>
</dbReference>
<dbReference type="InterPro" id="IPR011335">
    <property type="entry name" value="Restrct_endonuc-II-like"/>
</dbReference>
<dbReference type="PANTHER" id="PTHR38590:SF1">
    <property type="entry name" value="BLL0828 PROTEIN"/>
    <property type="match status" value="1"/>
</dbReference>
<dbReference type="InterPro" id="IPR047216">
    <property type="entry name" value="Endonuclease_DUF559_bact"/>
</dbReference>
<evidence type="ECO:0000259" key="1">
    <source>
        <dbReference type="Pfam" id="PF04480"/>
    </source>
</evidence>
<organism evidence="2 3">
    <name type="scientific">Nonlabens dokdonensis</name>
    <dbReference type="NCBI Taxonomy" id="328515"/>
    <lineage>
        <taxon>Bacteria</taxon>
        <taxon>Pseudomonadati</taxon>
        <taxon>Bacteroidota</taxon>
        <taxon>Flavobacteriia</taxon>
        <taxon>Flavobacteriales</taxon>
        <taxon>Flavobacteriaceae</taxon>
        <taxon>Nonlabens</taxon>
    </lineage>
</organism>
<accession>A0ABX5PWH7</accession>
<name>A0ABX5PWH7_9FLAO</name>
<feature type="domain" description="DUF559" evidence="1">
    <location>
        <begin position="13"/>
        <end position="77"/>
    </location>
</feature>
<dbReference type="InterPro" id="IPR007569">
    <property type="entry name" value="DUF559"/>
</dbReference>
<gene>
    <name evidence="2" type="ORF">LX97_02426</name>
</gene>
<dbReference type="SUPFAM" id="SSF52980">
    <property type="entry name" value="Restriction endonuclease-like"/>
    <property type="match status" value="1"/>
</dbReference>
<keyword evidence="3" id="KW-1185">Reference proteome</keyword>
<dbReference type="PANTHER" id="PTHR38590">
    <property type="entry name" value="BLL0828 PROTEIN"/>
    <property type="match status" value="1"/>
</dbReference>
<evidence type="ECO:0000313" key="3">
    <source>
        <dbReference type="Proteomes" id="UP000248584"/>
    </source>
</evidence>
<comment type="caution">
    <text evidence="2">The sequence shown here is derived from an EMBL/GenBank/DDBJ whole genome shotgun (WGS) entry which is preliminary data.</text>
</comment>
<dbReference type="EMBL" id="QKZR01000004">
    <property type="protein sequence ID" value="PZX39060.1"/>
    <property type="molecule type" value="Genomic_DNA"/>
</dbReference>
<dbReference type="RefSeq" id="WP_083892357.1">
    <property type="nucleotide sequence ID" value="NZ_QKZR01000004.1"/>
</dbReference>
<sequence length="83" mass="10210">MKRRKPIHDLPHLTKNRKSLRKNLTPSEAFLWNELKTQKFHGLKFRRQHSIKNYIVDFYCARYKLIIELDGDYHDRPGQFKKR</sequence>